<organism evidence="2 3">
    <name type="scientific">Jannaschia pohangensis</name>
    <dbReference type="NCBI Taxonomy" id="390807"/>
    <lineage>
        <taxon>Bacteria</taxon>
        <taxon>Pseudomonadati</taxon>
        <taxon>Pseudomonadota</taxon>
        <taxon>Alphaproteobacteria</taxon>
        <taxon>Rhodobacterales</taxon>
        <taxon>Roseobacteraceae</taxon>
        <taxon>Jannaschia</taxon>
    </lineage>
</organism>
<accession>A0A1I3I5R7</accession>
<keyword evidence="3" id="KW-1185">Reference proteome</keyword>
<reference evidence="2 3" key="1">
    <citation type="submission" date="2016-10" db="EMBL/GenBank/DDBJ databases">
        <authorList>
            <person name="de Groot N.N."/>
        </authorList>
    </citation>
    <scope>NUCLEOTIDE SEQUENCE [LARGE SCALE GENOMIC DNA]</scope>
    <source>
        <strain evidence="2 3">DSM 19073</strain>
    </source>
</reference>
<dbReference type="AlphaFoldDB" id="A0A1I3I5R7"/>
<dbReference type="STRING" id="390807.SAMN04488095_0825"/>
<sequence length="135" mass="14534">MSDNGPRPNPDPTPPFYKSLLGIWLIGAGVLFFFMGLVWAILWSVAFGVFVLFRVHILAGIAAALVAIAIFVAQPFLDDTVWERQLAAAPSMEIDRTPIDLTGKSILFVGGSTFRPLMCRLLCQNIALCGPAGAA</sequence>
<dbReference type="EMBL" id="FORA01000001">
    <property type="protein sequence ID" value="SFI43272.1"/>
    <property type="molecule type" value="Genomic_DNA"/>
</dbReference>
<name>A0A1I3I5R7_9RHOB</name>
<keyword evidence="1" id="KW-0472">Membrane</keyword>
<dbReference type="Proteomes" id="UP000199110">
    <property type="component" value="Unassembled WGS sequence"/>
</dbReference>
<evidence type="ECO:0000256" key="1">
    <source>
        <dbReference type="SAM" id="Phobius"/>
    </source>
</evidence>
<keyword evidence="1" id="KW-1133">Transmembrane helix</keyword>
<feature type="transmembrane region" description="Helical" evidence="1">
    <location>
        <begin position="20"/>
        <end position="43"/>
    </location>
</feature>
<proteinExistence type="predicted"/>
<gene>
    <name evidence="2" type="ORF">SAMN04488095_0825</name>
</gene>
<feature type="transmembrane region" description="Helical" evidence="1">
    <location>
        <begin position="55"/>
        <end position="77"/>
    </location>
</feature>
<keyword evidence="1" id="KW-0812">Transmembrane</keyword>
<evidence type="ECO:0000313" key="2">
    <source>
        <dbReference type="EMBL" id="SFI43272.1"/>
    </source>
</evidence>
<protein>
    <submittedName>
        <fullName evidence="2">Uncharacterized protein</fullName>
    </submittedName>
</protein>
<evidence type="ECO:0000313" key="3">
    <source>
        <dbReference type="Proteomes" id="UP000199110"/>
    </source>
</evidence>
<dbReference type="RefSeq" id="WP_092777366.1">
    <property type="nucleotide sequence ID" value="NZ_FORA01000001.1"/>
</dbReference>